<gene>
    <name evidence="1" type="ORF">JIN87_26195</name>
</gene>
<comment type="caution">
    <text evidence="1">The sequence shown here is derived from an EMBL/GenBank/DDBJ whole genome shotgun (WGS) entry which is preliminary data.</text>
</comment>
<proteinExistence type="predicted"/>
<evidence type="ECO:0000313" key="2">
    <source>
        <dbReference type="Proteomes" id="UP000617628"/>
    </source>
</evidence>
<sequence>MAYEHRFDFKVGNEAGLSGVVQLEDVERSALAFRTGALKLADGKELPLCLTHSEATERFMYLGEADGRSGLNGILDTLGCSNSFARNGLIPGQFILGAARTRLVMAGVRDCMRSPSFGAVFSDYGDGEIVALPILREGMKYGLGEAVLEVGGRLCDEIVVDAHHVSDALVPGLGRRMELTVFKDRDLSEAERDAVKVAVLGDSVASGTVIVGLVEELARRFPNLERIELVAPLAAVYGLARIAAFSRSGAMVRIHCFETLINALPPDYYYSPHFNEAEMHICPDAQRAYREWWGQDRSGDWIADTACSGYGWSEAFFNPGKQLRMIEEELLRRHGLTLKAFLDR</sequence>
<evidence type="ECO:0000313" key="1">
    <source>
        <dbReference type="EMBL" id="MBK1880404.1"/>
    </source>
</evidence>
<dbReference type="RefSeq" id="WP_378924175.1">
    <property type="nucleotide sequence ID" value="NZ_JBHLTO010000009.1"/>
</dbReference>
<dbReference type="EMBL" id="JAENIL010000086">
    <property type="protein sequence ID" value="MBK1880404.1"/>
    <property type="molecule type" value="Genomic_DNA"/>
</dbReference>
<dbReference type="AlphaFoldDB" id="A0A934S6R6"/>
<name>A0A934S6R6_9BACT</name>
<protein>
    <submittedName>
        <fullName evidence="1">Uncharacterized protein</fullName>
    </submittedName>
</protein>
<accession>A0A934S6R6</accession>
<reference evidence="1" key="1">
    <citation type="submission" date="2021-01" db="EMBL/GenBank/DDBJ databases">
        <title>Modified the classification status of verrucomicrobia.</title>
        <authorList>
            <person name="Feng X."/>
        </authorList>
    </citation>
    <scope>NUCLEOTIDE SEQUENCE</scope>
    <source>
        <strain evidence="1">KCTC 13126</strain>
    </source>
</reference>
<keyword evidence="2" id="KW-1185">Reference proteome</keyword>
<dbReference type="Proteomes" id="UP000617628">
    <property type="component" value="Unassembled WGS sequence"/>
</dbReference>
<organism evidence="1 2">
    <name type="scientific">Pelagicoccus mobilis</name>
    <dbReference type="NCBI Taxonomy" id="415221"/>
    <lineage>
        <taxon>Bacteria</taxon>
        <taxon>Pseudomonadati</taxon>
        <taxon>Verrucomicrobiota</taxon>
        <taxon>Opitutia</taxon>
        <taxon>Puniceicoccales</taxon>
        <taxon>Pelagicoccaceae</taxon>
        <taxon>Pelagicoccus</taxon>
    </lineage>
</organism>